<sequence length="220" mass="24263">MKKFYGCLWLICIVLISACGHNEIEDLQMISLDGIDTIHIDHGSTTVHVSTADAAKLETSLLMFDNGPGVLFDKGRRNLKIRLKSDVRRMLNIGQMPELFIRVPIGYEGKIIVDGSSGQVNINDLHAEELDIRGKSGNISLDYTEITNEIKVSAKSGNVLLKLENPDSNVNWLLQTGSGRRSVAIPLENRQQTNRKTEGRTGDGSFNVQIKTTSGNITVK</sequence>
<accession>A0AAP9DW83</accession>
<evidence type="ECO:0000256" key="2">
    <source>
        <dbReference type="SAM" id="SignalP"/>
    </source>
</evidence>
<feature type="signal peptide" evidence="2">
    <location>
        <begin position="1"/>
        <end position="22"/>
    </location>
</feature>
<dbReference type="EMBL" id="JAMDMM010000048">
    <property type="protein sequence ID" value="MCY9610041.1"/>
    <property type="molecule type" value="Genomic_DNA"/>
</dbReference>
<keyword evidence="2" id="KW-0732">Signal</keyword>
<evidence type="ECO:0000259" key="3">
    <source>
        <dbReference type="Pfam" id="PF13349"/>
    </source>
</evidence>
<evidence type="ECO:0000313" key="6">
    <source>
        <dbReference type="Proteomes" id="UP000315377"/>
    </source>
</evidence>
<evidence type="ECO:0000313" key="7">
    <source>
        <dbReference type="Proteomes" id="UP001209276"/>
    </source>
</evidence>
<dbReference type="Proteomes" id="UP001209276">
    <property type="component" value="Unassembled WGS sequence"/>
</dbReference>
<organism evidence="5 6">
    <name type="scientific">Paenibacillus thiaminolyticus</name>
    <name type="common">Bacillus thiaminolyticus</name>
    <dbReference type="NCBI Taxonomy" id="49283"/>
    <lineage>
        <taxon>Bacteria</taxon>
        <taxon>Bacillati</taxon>
        <taxon>Bacillota</taxon>
        <taxon>Bacilli</taxon>
        <taxon>Bacillales</taxon>
        <taxon>Paenibacillaceae</taxon>
        <taxon>Paenibacillus</taxon>
    </lineage>
</organism>
<keyword evidence="7" id="KW-1185">Reference proteome</keyword>
<reference evidence="4 7" key="2">
    <citation type="submission" date="2022-05" db="EMBL/GenBank/DDBJ databases">
        <title>Genome Sequencing of Bee-Associated Microbes.</title>
        <authorList>
            <person name="Dunlap C."/>
        </authorList>
    </citation>
    <scope>NUCLEOTIDE SEQUENCE [LARGE SCALE GENOMIC DNA]</scope>
    <source>
        <strain evidence="4 7">NRRL B-14613</strain>
    </source>
</reference>
<dbReference type="GeneID" id="76997763"/>
<evidence type="ECO:0000313" key="4">
    <source>
        <dbReference type="EMBL" id="MCY9610041.1"/>
    </source>
</evidence>
<feature type="region of interest" description="Disordered" evidence="1">
    <location>
        <begin position="192"/>
        <end position="220"/>
    </location>
</feature>
<feature type="compositionally biased region" description="Polar residues" evidence="1">
    <location>
        <begin position="204"/>
        <end position="220"/>
    </location>
</feature>
<dbReference type="RefSeq" id="WP_087441063.1">
    <property type="nucleotide sequence ID" value="NZ_CABMNB010000013.1"/>
</dbReference>
<gene>
    <name evidence="5" type="ORF">FLT43_17525</name>
    <name evidence="4" type="ORF">M5W83_23065</name>
</gene>
<dbReference type="EMBL" id="CP041405">
    <property type="protein sequence ID" value="QDM45078.1"/>
    <property type="molecule type" value="Genomic_DNA"/>
</dbReference>
<dbReference type="AlphaFoldDB" id="A0AAP9DW83"/>
<feature type="chain" id="PRO_5043036037" evidence="2">
    <location>
        <begin position="23"/>
        <end position="220"/>
    </location>
</feature>
<protein>
    <submittedName>
        <fullName evidence="5">DUF4097 domain-containing protein</fullName>
    </submittedName>
</protein>
<proteinExistence type="predicted"/>
<name>A0AAP9DW83_PANTH</name>
<dbReference type="InterPro" id="IPR025164">
    <property type="entry name" value="Toastrack_DUF4097"/>
</dbReference>
<evidence type="ECO:0000256" key="1">
    <source>
        <dbReference type="SAM" id="MobiDB-lite"/>
    </source>
</evidence>
<dbReference type="Proteomes" id="UP000315377">
    <property type="component" value="Chromosome"/>
</dbReference>
<dbReference type="PROSITE" id="PS51257">
    <property type="entry name" value="PROKAR_LIPOPROTEIN"/>
    <property type="match status" value="1"/>
</dbReference>
<evidence type="ECO:0000313" key="5">
    <source>
        <dbReference type="EMBL" id="QDM45078.1"/>
    </source>
</evidence>
<dbReference type="Pfam" id="PF13349">
    <property type="entry name" value="DUF4097"/>
    <property type="match status" value="1"/>
</dbReference>
<feature type="domain" description="DUF4097" evidence="3">
    <location>
        <begin position="114"/>
        <end position="219"/>
    </location>
</feature>
<reference evidence="5 6" key="1">
    <citation type="submission" date="2019-07" db="EMBL/GenBank/DDBJ databases">
        <title>Paenibacillus thiaminolyticus NRRL B-4156.</title>
        <authorList>
            <person name="Hehnly C."/>
            <person name="Zhang L."/>
        </authorList>
    </citation>
    <scope>NUCLEOTIDE SEQUENCE [LARGE SCALE GENOMIC DNA]</scope>
    <source>
        <strain evidence="5 6">NRRL B-4156</strain>
    </source>
</reference>